<accession>A0A532UXT0</accession>
<dbReference type="EMBL" id="NJBN01000007">
    <property type="protein sequence ID" value="TKJ39709.1"/>
    <property type="molecule type" value="Genomic_DNA"/>
</dbReference>
<feature type="signal peptide" evidence="1">
    <location>
        <begin position="1"/>
        <end position="19"/>
    </location>
</feature>
<protein>
    <recommendedName>
        <fullName evidence="4">Outer membrane protein beta-barrel domain-containing protein</fullName>
    </recommendedName>
</protein>
<evidence type="ECO:0008006" key="4">
    <source>
        <dbReference type="Google" id="ProtNLM"/>
    </source>
</evidence>
<gene>
    <name evidence="2" type="ORF">CEE37_10545</name>
</gene>
<dbReference type="AlphaFoldDB" id="A0A532UXT0"/>
<evidence type="ECO:0000256" key="1">
    <source>
        <dbReference type="SAM" id="SignalP"/>
    </source>
</evidence>
<keyword evidence="1" id="KW-0732">Signal</keyword>
<sequence>MKKAIILLSLFVIAYSASAHEITGEISIGFIDPYDRLAPGFCGSFTPEYLEGKWLSLGAGLALNISNRFNYETTPADSIPGFSDWWEFEERLVELVNFDFFLEGRLKFFGHSEDAHWKGWLTLNSGVIIQSSSGIVYITQFEVDAQDNIIDMLQYTSRSTNKYRTDLYLTPGVLIGIGNFVVGYKQWFYPGNSVLELGKPGQTLGTFRIGYRFIW</sequence>
<feature type="chain" id="PRO_5021715173" description="Outer membrane protein beta-barrel domain-containing protein" evidence="1">
    <location>
        <begin position="20"/>
        <end position="215"/>
    </location>
</feature>
<organism evidence="2 3">
    <name type="scientific">candidate division LCP-89 bacterium B3_LCP</name>
    <dbReference type="NCBI Taxonomy" id="2012998"/>
    <lineage>
        <taxon>Bacteria</taxon>
        <taxon>Pseudomonadati</taxon>
        <taxon>Bacteria division LCP-89</taxon>
    </lineage>
</organism>
<proteinExistence type="predicted"/>
<evidence type="ECO:0000313" key="3">
    <source>
        <dbReference type="Proteomes" id="UP000319619"/>
    </source>
</evidence>
<dbReference type="Proteomes" id="UP000319619">
    <property type="component" value="Unassembled WGS sequence"/>
</dbReference>
<evidence type="ECO:0000313" key="2">
    <source>
        <dbReference type="EMBL" id="TKJ39709.1"/>
    </source>
</evidence>
<reference evidence="2 3" key="1">
    <citation type="submission" date="2017-06" db="EMBL/GenBank/DDBJ databases">
        <title>Novel microbial phyla capable of carbon fixation and sulfur reduction in deep-sea sediments.</title>
        <authorList>
            <person name="Huang J."/>
            <person name="Baker B."/>
            <person name="Wang Y."/>
        </authorList>
    </citation>
    <scope>NUCLEOTIDE SEQUENCE [LARGE SCALE GENOMIC DNA]</scope>
    <source>
        <strain evidence="2">B3_LCP</strain>
    </source>
</reference>
<name>A0A532UXT0_UNCL8</name>
<comment type="caution">
    <text evidence="2">The sequence shown here is derived from an EMBL/GenBank/DDBJ whole genome shotgun (WGS) entry which is preliminary data.</text>
</comment>